<dbReference type="Pfam" id="PF23232">
    <property type="entry name" value="AAA_lid_13"/>
    <property type="match status" value="1"/>
</dbReference>
<feature type="domain" description="AAA+ ATPase" evidence="2">
    <location>
        <begin position="640"/>
        <end position="764"/>
    </location>
</feature>
<feature type="region of interest" description="Disordered" evidence="1">
    <location>
        <begin position="1"/>
        <end position="24"/>
    </location>
</feature>
<feature type="compositionally biased region" description="Acidic residues" evidence="1">
    <location>
        <begin position="1055"/>
        <end position="1064"/>
    </location>
</feature>
<dbReference type="GO" id="GO:0016887">
    <property type="term" value="F:ATP hydrolysis activity"/>
    <property type="evidence" value="ECO:0007669"/>
    <property type="project" value="InterPro"/>
</dbReference>
<keyword evidence="4" id="KW-1185">Reference proteome</keyword>
<dbReference type="Pfam" id="PF00004">
    <property type="entry name" value="AAA"/>
    <property type="match status" value="1"/>
</dbReference>
<feature type="compositionally biased region" description="Basic and acidic residues" evidence="1">
    <location>
        <begin position="911"/>
        <end position="929"/>
    </location>
</feature>
<dbReference type="InterPro" id="IPR054289">
    <property type="entry name" value="DUF7025"/>
</dbReference>
<reference evidence="3" key="1">
    <citation type="submission" date="2023-06" db="EMBL/GenBank/DDBJ databases">
        <title>Genome-scale phylogeny and comparative genomics of the fungal order Sordariales.</title>
        <authorList>
            <consortium name="Lawrence Berkeley National Laboratory"/>
            <person name="Hensen N."/>
            <person name="Bonometti L."/>
            <person name="Westerberg I."/>
            <person name="Brannstrom I.O."/>
            <person name="Guillou S."/>
            <person name="Cros-Aarteil S."/>
            <person name="Calhoun S."/>
            <person name="Haridas S."/>
            <person name="Kuo A."/>
            <person name="Mondo S."/>
            <person name="Pangilinan J."/>
            <person name="Riley R."/>
            <person name="Labutti K."/>
            <person name="Andreopoulos B."/>
            <person name="Lipzen A."/>
            <person name="Chen C."/>
            <person name="Yanf M."/>
            <person name="Daum C."/>
            <person name="Ng V."/>
            <person name="Clum A."/>
            <person name="Steindorff A."/>
            <person name="Ohm R."/>
            <person name="Martin F."/>
            <person name="Silar P."/>
            <person name="Natvig D."/>
            <person name="Lalanne C."/>
            <person name="Gautier V."/>
            <person name="Ament-Velasquez S.L."/>
            <person name="Kruys A."/>
            <person name="Hutchinson M.I."/>
            <person name="Powell A.J."/>
            <person name="Barry K."/>
            <person name="Miller A.N."/>
            <person name="Grigoriev I.V."/>
            <person name="Debuchy R."/>
            <person name="Gladieux P."/>
            <person name="Thoren M.H."/>
            <person name="Johannesson H."/>
        </authorList>
    </citation>
    <scope>NUCLEOTIDE SEQUENCE</scope>
    <source>
        <strain evidence="3">SMH2532-1</strain>
    </source>
</reference>
<gene>
    <name evidence="3" type="ORF">B0T16DRAFT_344447</name>
</gene>
<dbReference type="SUPFAM" id="SSF52540">
    <property type="entry name" value="P-loop containing nucleoside triphosphate hydrolases"/>
    <property type="match status" value="1"/>
</dbReference>
<evidence type="ECO:0000313" key="3">
    <source>
        <dbReference type="EMBL" id="KAK0656969.1"/>
    </source>
</evidence>
<dbReference type="InterPro" id="IPR003593">
    <property type="entry name" value="AAA+_ATPase"/>
</dbReference>
<accession>A0AA39YQU6</accession>
<dbReference type="Proteomes" id="UP001174936">
    <property type="component" value="Unassembled WGS sequence"/>
</dbReference>
<dbReference type="GO" id="GO:0005524">
    <property type="term" value="F:ATP binding"/>
    <property type="evidence" value="ECO:0007669"/>
    <property type="project" value="InterPro"/>
</dbReference>
<protein>
    <recommendedName>
        <fullName evidence="2">AAA+ ATPase domain-containing protein</fullName>
    </recommendedName>
</protein>
<sequence length="1064" mass="121168">MSLQDRYQKLPEISVTPARPQKNGNLEVDMDAEMANVVVEELEDSLPLNSRSVKVRPQVRKCDVTHFKNHFSDNEPLYAVDVLESESSEIGPQMQDEHKIRETAMKTRTKDERVRLANIKAAAAAMPAPARAAVGFHFEDSGKKVVLRIRIQSPAILRILSRIITNGEEVWTTKPRTFIRPFRPLIFHHKRVQQELETLQARWGSLERLDPAVGTPSSMTGSEHDGSGMSLPVDDCPDALAELRAYVKFIDDEVMTFYTKYDGNKPEKSLPPKIRFHDLWYLFRVGDLMFRPVGTGADKELGNISLGNRTWRCYGVRPHWSQYRIAPAEHRSTSGEDRDDNERSSFGVHCYYIDYTGEEYCVVTETFEIPPFKGEQNIRSLKIFPYRYIPNLKEVYRNTIELGRRFIQSTKVQHASYQGWTTVVTPSGRPSTDAEGRTLSRPEFIDSEVIVDFVEAYQTCPSWKPEAVVIKPQETNSHQVEDDFPIIWWSDADRSRHLRESNEIIILRSGITVYQRNDNLSSAEPGHDKLLVKIRDNDINGRQTTEDDLNMDPDDPRCDLPLLPSRIFAYVLRDRKFAQLIVHQLKEVKRSGDAFTYLKIKQRHKDIIQSLVEDHFQRKSSDRAGGVDFSSIDLIRGKGKGLIILLHGVPGVGKTATAEAIAAANGKPLFPITCGDLGLTPESVEAALLRIFRLADTWNCVLLLDEVDTFFSQRAKGDAALARNALVSVFLRVLEYYDGLLFLTTNRPGALDEAFSSRIHLKLHYPRLSADQTKEIWEMNIDRLEKIERERCARNPNAQPLRIAKKGIKRFADEIFSAQEKKGTVWNGRQIRNAFQVASSLAHYEARRDGAPPALRVDHFKTIHIVTEDFEEYVHETIGKTSGEQAFERGDRADHFVSRHQQFHDDDDDSGHEIEERKESLNWYDEPRTSRPGFRGVEGGRRRRPSSIDPARRSMSPNMAGPSSRGTSSIFHHGSADSRAGSSRMAPPVSPRHHPHHRPMKRPSIEISDANDAYLSPDLAKNSDGRDWGMSGRKRDRSQEVDHRRLKKKPKGSSEDEEDGDELD</sequence>
<dbReference type="PANTHER" id="PTHR46411">
    <property type="entry name" value="FAMILY ATPASE, PUTATIVE-RELATED"/>
    <property type="match status" value="1"/>
</dbReference>
<dbReference type="PANTHER" id="PTHR46411:SF3">
    <property type="entry name" value="AAA+ ATPASE DOMAIN-CONTAINING PROTEIN"/>
    <property type="match status" value="1"/>
</dbReference>
<dbReference type="InterPro" id="IPR056599">
    <property type="entry name" value="AAA_lid_fung"/>
</dbReference>
<organism evidence="3 4">
    <name type="scientific">Cercophora newfieldiana</name>
    <dbReference type="NCBI Taxonomy" id="92897"/>
    <lineage>
        <taxon>Eukaryota</taxon>
        <taxon>Fungi</taxon>
        <taxon>Dikarya</taxon>
        <taxon>Ascomycota</taxon>
        <taxon>Pezizomycotina</taxon>
        <taxon>Sordariomycetes</taxon>
        <taxon>Sordariomycetidae</taxon>
        <taxon>Sordariales</taxon>
        <taxon>Lasiosphaeriaceae</taxon>
        <taxon>Cercophora</taxon>
    </lineage>
</organism>
<dbReference type="EMBL" id="JAULSV010000001">
    <property type="protein sequence ID" value="KAK0656969.1"/>
    <property type="molecule type" value="Genomic_DNA"/>
</dbReference>
<feature type="region of interest" description="Disordered" evidence="1">
    <location>
        <begin position="901"/>
        <end position="1064"/>
    </location>
</feature>
<dbReference type="Gene3D" id="3.40.50.300">
    <property type="entry name" value="P-loop containing nucleotide triphosphate hydrolases"/>
    <property type="match status" value="1"/>
</dbReference>
<comment type="caution">
    <text evidence="3">The sequence shown here is derived from an EMBL/GenBank/DDBJ whole genome shotgun (WGS) entry which is preliminary data.</text>
</comment>
<dbReference type="Pfam" id="PF22942">
    <property type="entry name" value="DUF7025"/>
    <property type="match status" value="1"/>
</dbReference>
<dbReference type="AlphaFoldDB" id="A0AA39YQU6"/>
<dbReference type="SMART" id="SM00382">
    <property type="entry name" value="AAA"/>
    <property type="match status" value="1"/>
</dbReference>
<evidence type="ECO:0000259" key="2">
    <source>
        <dbReference type="SMART" id="SM00382"/>
    </source>
</evidence>
<dbReference type="InterPro" id="IPR027417">
    <property type="entry name" value="P-loop_NTPase"/>
</dbReference>
<name>A0AA39YQU6_9PEZI</name>
<evidence type="ECO:0000256" key="1">
    <source>
        <dbReference type="SAM" id="MobiDB-lite"/>
    </source>
</evidence>
<proteinExistence type="predicted"/>
<dbReference type="InterPro" id="IPR003959">
    <property type="entry name" value="ATPase_AAA_core"/>
</dbReference>
<evidence type="ECO:0000313" key="4">
    <source>
        <dbReference type="Proteomes" id="UP001174936"/>
    </source>
</evidence>
<feature type="compositionally biased region" description="Basic residues" evidence="1">
    <location>
        <begin position="991"/>
        <end position="1001"/>
    </location>
</feature>